<comment type="similarity">
    <text evidence="2">Belongs to the polycystin family.</text>
</comment>
<comment type="subcellular location">
    <subcellularLocation>
        <location evidence="1">Membrane</location>
        <topology evidence="1">Multi-pass membrane protein</topology>
    </subcellularLocation>
</comment>
<proteinExistence type="inferred from homology"/>
<dbReference type="InterPro" id="IPR051223">
    <property type="entry name" value="Polycystin"/>
</dbReference>
<reference evidence="11" key="1">
    <citation type="submission" date="2021-02" db="EMBL/GenBank/DDBJ databases">
        <authorList>
            <person name="Nowell W R."/>
        </authorList>
    </citation>
    <scope>NUCLEOTIDE SEQUENCE</scope>
</reference>
<dbReference type="InterPro" id="IPR013122">
    <property type="entry name" value="PKD1_2_channel"/>
</dbReference>
<dbReference type="GO" id="GO:0050982">
    <property type="term" value="P:detection of mechanical stimulus"/>
    <property type="evidence" value="ECO:0007669"/>
    <property type="project" value="TreeGrafter"/>
</dbReference>
<dbReference type="InterPro" id="IPR046791">
    <property type="entry name" value="Polycystin_dom"/>
</dbReference>
<feature type="domain" description="Polycystin" evidence="10">
    <location>
        <begin position="51"/>
        <end position="256"/>
    </location>
</feature>
<keyword evidence="6" id="KW-0325">Glycoprotein</keyword>
<dbReference type="PANTHER" id="PTHR10877">
    <property type="entry name" value="POLYCYSTIN FAMILY MEMBER"/>
    <property type="match status" value="1"/>
</dbReference>
<feature type="transmembrane region" description="Helical" evidence="8">
    <location>
        <begin position="258"/>
        <end position="280"/>
    </location>
</feature>
<dbReference type="Proteomes" id="UP000663852">
    <property type="component" value="Unassembled WGS sequence"/>
</dbReference>
<gene>
    <name evidence="11" type="ORF">EDS130_LOCUS6012</name>
</gene>
<dbReference type="EMBL" id="CAJNOJ010000017">
    <property type="protein sequence ID" value="CAF0824444.1"/>
    <property type="molecule type" value="Genomic_DNA"/>
</dbReference>
<evidence type="ECO:0000256" key="7">
    <source>
        <dbReference type="PIRSR" id="PIRSR603915-2"/>
    </source>
</evidence>
<feature type="transmembrane region" description="Helical" evidence="8">
    <location>
        <begin position="350"/>
        <end position="369"/>
    </location>
</feature>
<keyword evidence="4 8" id="KW-1133">Transmembrane helix</keyword>
<evidence type="ECO:0000256" key="1">
    <source>
        <dbReference type="ARBA" id="ARBA00004141"/>
    </source>
</evidence>
<dbReference type="PANTHER" id="PTHR10877:SF194">
    <property type="entry name" value="LOCATION OF VULVA DEFECTIVE 1"/>
    <property type="match status" value="1"/>
</dbReference>
<accession>A0A813U6J9</accession>
<dbReference type="GO" id="GO:0005262">
    <property type="term" value="F:calcium channel activity"/>
    <property type="evidence" value="ECO:0007669"/>
    <property type="project" value="TreeGrafter"/>
</dbReference>
<evidence type="ECO:0000313" key="11">
    <source>
        <dbReference type="EMBL" id="CAF0824444.1"/>
    </source>
</evidence>
<evidence type="ECO:0000259" key="9">
    <source>
        <dbReference type="Pfam" id="PF08016"/>
    </source>
</evidence>
<dbReference type="PRINTS" id="PR01433">
    <property type="entry name" value="POLYCYSTIN2"/>
</dbReference>
<dbReference type="OrthoDB" id="444119at2759"/>
<feature type="transmembrane region" description="Helical" evidence="8">
    <location>
        <begin position="300"/>
        <end position="318"/>
    </location>
</feature>
<feature type="transmembrane region" description="Helical" evidence="8">
    <location>
        <begin position="6"/>
        <end position="25"/>
    </location>
</feature>
<evidence type="ECO:0000256" key="4">
    <source>
        <dbReference type="ARBA" id="ARBA00022989"/>
    </source>
</evidence>
<dbReference type="Pfam" id="PF08016">
    <property type="entry name" value="PKD_channel"/>
    <property type="match status" value="1"/>
</dbReference>
<dbReference type="Pfam" id="PF20519">
    <property type="entry name" value="Polycystin_dom"/>
    <property type="match status" value="1"/>
</dbReference>
<evidence type="ECO:0000256" key="5">
    <source>
        <dbReference type="ARBA" id="ARBA00023136"/>
    </source>
</evidence>
<evidence type="ECO:0000313" key="12">
    <source>
        <dbReference type="Proteomes" id="UP000663852"/>
    </source>
</evidence>
<name>A0A813U6J9_ADIRI</name>
<feature type="transmembrane region" description="Helical" evidence="8">
    <location>
        <begin position="390"/>
        <end position="409"/>
    </location>
</feature>
<keyword evidence="3 8" id="KW-0812">Transmembrane</keyword>
<protein>
    <submittedName>
        <fullName evidence="11">Uncharacterized protein</fullName>
    </submittedName>
</protein>
<evidence type="ECO:0000256" key="6">
    <source>
        <dbReference type="ARBA" id="ARBA00023180"/>
    </source>
</evidence>
<comment type="caution">
    <text evidence="11">The sequence shown here is derived from an EMBL/GenBank/DDBJ whole genome shotgun (WGS) entry which is preliminary data.</text>
</comment>
<evidence type="ECO:0000256" key="8">
    <source>
        <dbReference type="SAM" id="Phobius"/>
    </source>
</evidence>
<feature type="transmembrane region" description="Helical" evidence="8">
    <location>
        <begin position="447"/>
        <end position="470"/>
    </location>
</feature>
<organism evidence="11 12">
    <name type="scientific">Adineta ricciae</name>
    <name type="common">Rotifer</name>
    <dbReference type="NCBI Taxonomy" id="249248"/>
    <lineage>
        <taxon>Eukaryota</taxon>
        <taxon>Metazoa</taxon>
        <taxon>Spiralia</taxon>
        <taxon>Gnathifera</taxon>
        <taxon>Rotifera</taxon>
        <taxon>Eurotatoria</taxon>
        <taxon>Bdelloidea</taxon>
        <taxon>Adinetida</taxon>
        <taxon>Adinetidae</taxon>
        <taxon>Adineta</taxon>
    </lineage>
</organism>
<feature type="disulfide bond" evidence="7">
    <location>
        <begin position="113"/>
        <end position="126"/>
    </location>
</feature>
<evidence type="ECO:0000256" key="3">
    <source>
        <dbReference type="ARBA" id="ARBA00022692"/>
    </source>
</evidence>
<dbReference type="InterPro" id="IPR003915">
    <property type="entry name" value="PKD_2"/>
</dbReference>
<sequence>MWRFIAELLSYLSFVIVVSLISFLSRNSQEYLQARHLNDLFLNQPRASYNFTAISTVAQFWTWLEGSFIETIEPEQWYNGRSDNASIGFLSDRTNRLIGWATMRQLRVKADTCRIKTSMQTFIRHCYDEYGLSIEEKRSFQPGWTMNATKNYSLSIAQAFLYQTSAQLDTYPYIGELQTYGSGGYVYEFRGSLSKLRNELNQLHQLQWIDSPTRAVLIQLNLFNPNIAIFTSVAILIEILSSSGIYPSARFEPLDLYVFNSAFHITCAAIYFVFIICFMIMEVRSIIRLKKLYFRQAWSYIELGIIFCSWAAVGIHIWRTKEASRIGSLFRETSGGTYLNFQLLAYINDIFSFLLGFCCFFGMLRLLRLCRYNERLNLLSNTLKRASQELISFSMMFSVIFMAFLTLYYLQFTAYIWECSTLLHTAQMLFEMLLLKFDATGIKNAAPVLGPLYFALFILFVVFVCINMFVSIINDNFRSVQADVYKTHSDYMGVFSSLRKKIRHLCGLPATNVVSVDEQPKIVTVSETADPLKRLSSRLDRLSTLLNRRYGSIEDRSKWKRTIYIS</sequence>
<evidence type="ECO:0000259" key="10">
    <source>
        <dbReference type="Pfam" id="PF20519"/>
    </source>
</evidence>
<keyword evidence="5 8" id="KW-0472">Membrane</keyword>
<dbReference type="GO" id="GO:0005509">
    <property type="term" value="F:calcium ion binding"/>
    <property type="evidence" value="ECO:0007669"/>
    <property type="project" value="InterPro"/>
</dbReference>
<evidence type="ECO:0000256" key="2">
    <source>
        <dbReference type="ARBA" id="ARBA00007200"/>
    </source>
</evidence>
<dbReference type="AlphaFoldDB" id="A0A813U6J9"/>
<feature type="domain" description="Polycystin cation channel PKD1/PKD2" evidence="9">
    <location>
        <begin position="261"/>
        <end position="480"/>
    </location>
</feature>
<dbReference type="GO" id="GO:0016020">
    <property type="term" value="C:membrane"/>
    <property type="evidence" value="ECO:0007669"/>
    <property type="project" value="UniProtKB-SubCell"/>
</dbReference>
<feature type="transmembrane region" description="Helical" evidence="8">
    <location>
        <begin position="227"/>
        <end position="246"/>
    </location>
</feature>